<dbReference type="GO" id="GO:0005886">
    <property type="term" value="C:plasma membrane"/>
    <property type="evidence" value="ECO:0007669"/>
    <property type="project" value="TreeGrafter"/>
</dbReference>
<dbReference type="InterPro" id="IPR058533">
    <property type="entry name" value="Cation_efflux_TM"/>
</dbReference>
<evidence type="ECO:0000256" key="5">
    <source>
        <dbReference type="SAM" id="Phobius"/>
    </source>
</evidence>
<keyword evidence="3 5" id="KW-1133">Transmembrane helix</keyword>
<evidence type="ECO:0000259" key="6">
    <source>
        <dbReference type="Pfam" id="PF01545"/>
    </source>
</evidence>
<feature type="transmembrane region" description="Helical" evidence="5">
    <location>
        <begin position="125"/>
        <end position="147"/>
    </location>
</feature>
<feature type="transmembrane region" description="Helical" evidence="5">
    <location>
        <begin position="101"/>
        <end position="119"/>
    </location>
</feature>
<reference evidence="7" key="1">
    <citation type="submission" date="2020-10" db="EMBL/GenBank/DDBJ databases">
        <authorList>
            <person name="Castelo-Branco R."/>
            <person name="Eusebio N."/>
            <person name="Adriana R."/>
            <person name="Vieira A."/>
            <person name="Brugerolle De Fraissinette N."/>
            <person name="Rezende De Castro R."/>
            <person name="Schneider M.P."/>
            <person name="Vasconcelos V."/>
            <person name="Leao P.N."/>
        </authorList>
    </citation>
    <scope>NUCLEOTIDE SEQUENCE</scope>
    <source>
        <strain evidence="7">LEGE 11480</strain>
    </source>
</reference>
<dbReference type="Pfam" id="PF01545">
    <property type="entry name" value="Cation_efflux"/>
    <property type="match status" value="1"/>
</dbReference>
<evidence type="ECO:0000256" key="2">
    <source>
        <dbReference type="ARBA" id="ARBA00022692"/>
    </source>
</evidence>
<protein>
    <submittedName>
        <fullName evidence="7">Cation transporter</fullName>
    </submittedName>
</protein>
<evidence type="ECO:0000256" key="3">
    <source>
        <dbReference type="ARBA" id="ARBA00022989"/>
    </source>
</evidence>
<organism evidence="7 8">
    <name type="scientific">Romeriopsis navalis LEGE 11480</name>
    <dbReference type="NCBI Taxonomy" id="2777977"/>
    <lineage>
        <taxon>Bacteria</taxon>
        <taxon>Bacillati</taxon>
        <taxon>Cyanobacteriota</taxon>
        <taxon>Cyanophyceae</taxon>
        <taxon>Leptolyngbyales</taxon>
        <taxon>Leptolyngbyaceae</taxon>
        <taxon>Romeriopsis</taxon>
        <taxon>Romeriopsis navalis</taxon>
    </lineage>
</organism>
<keyword evidence="2 5" id="KW-0812">Transmembrane</keyword>
<evidence type="ECO:0000256" key="1">
    <source>
        <dbReference type="ARBA" id="ARBA00004141"/>
    </source>
</evidence>
<name>A0A928VUW1_9CYAN</name>
<dbReference type="NCBIfam" id="TIGR01297">
    <property type="entry name" value="CDF"/>
    <property type="match status" value="1"/>
</dbReference>
<feature type="domain" description="Cation efflux protein transmembrane" evidence="6">
    <location>
        <begin position="27"/>
        <end position="224"/>
    </location>
</feature>
<dbReference type="InterPro" id="IPR027469">
    <property type="entry name" value="Cation_efflux_TMD_sf"/>
</dbReference>
<accession>A0A928VUW1</accession>
<comment type="caution">
    <text evidence="7">The sequence shown here is derived from an EMBL/GenBank/DDBJ whole genome shotgun (WGS) entry which is preliminary data.</text>
</comment>
<gene>
    <name evidence="7" type="ORF">IQ266_25060</name>
</gene>
<proteinExistence type="predicted"/>
<dbReference type="InterPro" id="IPR002524">
    <property type="entry name" value="Cation_efflux"/>
</dbReference>
<comment type="subcellular location">
    <subcellularLocation>
        <location evidence="1">Membrane</location>
        <topology evidence="1">Multi-pass membrane protein</topology>
    </subcellularLocation>
</comment>
<dbReference type="GO" id="GO:0005385">
    <property type="term" value="F:zinc ion transmembrane transporter activity"/>
    <property type="evidence" value="ECO:0007669"/>
    <property type="project" value="TreeGrafter"/>
</dbReference>
<dbReference type="PANTHER" id="PTHR11562:SF17">
    <property type="entry name" value="RE54080P-RELATED"/>
    <property type="match status" value="1"/>
</dbReference>
<feature type="transmembrane region" description="Helical" evidence="5">
    <location>
        <begin position="56"/>
        <end position="80"/>
    </location>
</feature>
<dbReference type="Gene3D" id="1.20.1510.10">
    <property type="entry name" value="Cation efflux protein transmembrane domain"/>
    <property type="match status" value="1"/>
</dbReference>
<evidence type="ECO:0000256" key="4">
    <source>
        <dbReference type="ARBA" id="ARBA00023136"/>
    </source>
</evidence>
<dbReference type="EMBL" id="JADEXQ010000142">
    <property type="protein sequence ID" value="MBE9033010.1"/>
    <property type="molecule type" value="Genomic_DNA"/>
</dbReference>
<sequence length="232" mass="24762">MALMHQHSDNCHHDQLLDPTAKRKQLAIALILIGGFAAIEWGAGQLSHSLALVAEAGHMVSDCFALGLALAATFITQPALRDGWIGQHRLEVNPDRRAETWAALINGVGLVLLAGWISWEAWESLHQPALEIATLPMLLTAIVGVVINGINVKLLHQGSSDDLNLKGAYLHMIADMASAIGVIIAAVLVAVFHWMAADCVISFGIAGLILVSALPLVQQSWQQLQASGRATD</sequence>
<dbReference type="AlphaFoldDB" id="A0A928VUW1"/>
<keyword evidence="8" id="KW-1185">Reference proteome</keyword>
<feature type="transmembrane region" description="Helical" evidence="5">
    <location>
        <begin position="168"/>
        <end position="194"/>
    </location>
</feature>
<dbReference type="Proteomes" id="UP000625316">
    <property type="component" value="Unassembled WGS sequence"/>
</dbReference>
<feature type="transmembrane region" description="Helical" evidence="5">
    <location>
        <begin position="200"/>
        <end position="217"/>
    </location>
</feature>
<dbReference type="PANTHER" id="PTHR11562">
    <property type="entry name" value="CATION EFFLUX PROTEIN/ ZINC TRANSPORTER"/>
    <property type="match status" value="1"/>
</dbReference>
<feature type="transmembrane region" description="Helical" evidence="5">
    <location>
        <begin position="26"/>
        <end position="44"/>
    </location>
</feature>
<dbReference type="SUPFAM" id="SSF161111">
    <property type="entry name" value="Cation efflux protein transmembrane domain-like"/>
    <property type="match status" value="1"/>
</dbReference>
<dbReference type="InterPro" id="IPR050681">
    <property type="entry name" value="CDF/SLC30A"/>
</dbReference>
<evidence type="ECO:0000313" key="8">
    <source>
        <dbReference type="Proteomes" id="UP000625316"/>
    </source>
</evidence>
<keyword evidence="4 5" id="KW-0472">Membrane</keyword>
<evidence type="ECO:0000313" key="7">
    <source>
        <dbReference type="EMBL" id="MBE9033010.1"/>
    </source>
</evidence>